<dbReference type="EMBL" id="WNWR01000351">
    <property type="protein sequence ID" value="KAE9981930.1"/>
    <property type="molecule type" value="Genomic_DNA"/>
</dbReference>
<dbReference type="GO" id="GO:0006353">
    <property type="term" value="P:DNA-templated transcription termination"/>
    <property type="evidence" value="ECO:0007669"/>
    <property type="project" value="InterPro"/>
</dbReference>
<proteinExistence type="predicted"/>
<evidence type="ECO:0000259" key="2">
    <source>
        <dbReference type="SMART" id="SM00959"/>
    </source>
</evidence>
<keyword evidence="7" id="KW-1185">Reference proteome</keyword>
<dbReference type="SMART" id="SM00959">
    <property type="entry name" value="Rho_N"/>
    <property type="match status" value="1"/>
</dbReference>
<evidence type="ECO:0000313" key="6">
    <source>
        <dbReference type="Proteomes" id="UP000447873"/>
    </source>
</evidence>
<accession>A0A8H3V5S9</accession>
<reference evidence="5 7" key="1">
    <citation type="submission" date="2019-07" db="EMBL/GenBank/DDBJ databases">
        <title>Venturia inaequalis Genome Resource.</title>
        <authorList>
            <person name="Lichtner F.J."/>
        </authorList>
    </citation>
    <scope>NUCLEOTIDE SEQUENCE [LARGE SCALE GENOMIC DNA]</scope>
    <source>
        <strain evidence="4 6">120213</strain>
        <strain evidence="3">Bline_iso_100314</strain>
        <strain evidence="5 7">DMI_063113</strain>
    </source>
</reference>
<evidence type="ECO:0000313" key="5">
    <source>
        <dbReference type="EMBL" id="KAE9981930.1"/>
    </source>
</evidence>
<comment type="caution">
    <text evidence="5">The sequence shown here is derived from an EMBL/GenBank/DDBJ whole genome shotgun (WGS) entry which is preliminary data.</text>
</comment>
<gene>
    <name evidence="3" type="ORF">BLS_004769</name>
    <name evidence="5" type="ORF">EG327_006044</name>
    <name evidence="4" type="ORF">EG328_004291</name>
</gene>
<feature type="domain" description="Rho termination factor-like N-terminal" evidence="2">
    <location>
        <begin position="50"/>
        <end position="92"/>
    </location>
</feature>
<organism evidence="5 7">
    <name type="scientific">Venturia inaequalis</name>
    <name type="common">Apple scab fungus</name>
    <dbReference type="NCBI Taxonomy" id="5025"/>
    <lineage>
        <taxon>Eukaryota</taxon>
        <taxon>Fungi</taxon>
        <taxon>Dikarya</taxon>
        <taxon>Ascomycota</taxon>
        <taxon>Pezizomycotina</taxon>
        <taxon>Dothideomycetes</taxon>
        <taxon>Pleosporomycetidae</taxon>
        <taxon>Venturiales</taxon>
        <taxon>Venturiaceae</taxon>
        <taxon>Venturia</taxon>
    </lineage>
</organism>
<sequence length="601" mass="67383">MNPNSAPPKRDRSPTQEADGNPSKRPNVNSLPPPGLACPQRLEDLSFVNDLKAKTVVELRNFAKAQNIRLKSGSRRADIVAKILEVYYSKDGRFSPVTPNLDVQQAPVVVNAPNVADQQAPVVVTAPEAVVQGAPAVQTVPNVVVKETRASFLARAVQATAGPYPFLNVAAHTALLRATPMVTTSVEDLVQAARSALREHIGVKEDGSEADPRKPALFFVELVPRKRGRKEFCCCPGCPEVYVAEGAYSIVVMPGIWNDMFNCEAQYYHVRCFEQLADFSQAAYLDRLVPVTRNTVLMRRVLSSSSALKAFGTRYLLDGGAERLVLKWKSLMQLLIEQNGGTHLGIKPTPEMEDLLHKAGSALYEPEEDLFEEDTLPGHEFKTLLKDLAPIQNDKPYTYKEWNLFKEYIERDLNNNLDNLKQPHILSSILGKWARHRHLATADDLDVKARAEKSDLGDLAIRAITRLAKVPPIAPEDEWSGRELREMVLYDGDMRDDSFGKRASSRMIAQALRGETWTLDYEEKQMEDAYNLMAELRLDDETMSQGEKDAKKIEIEERLAKEAGLPYEMWKPLYLDEPESGRGWSEMDCDADGMPFGMKRR</sequence>
<evidence type="ECO:0000313" key="7">
    <source>
        <dbReference type="Proteomes" id="UP000490939"/>
    </source>
</evidence>
<feature type="region of interest" description="Disordered" evidence="1">
    <location>
        <begin position="1"/>
        <end position="36"/>
    </location>
</feature>
<protein>
    <recommendedName>
        <fullName evidence="2">Rho termination factor-like N-terminal domain-containing protein</fullName>
    </recommendedName>
</protein>
<dbReference type="EMBL" id="WNWS01000238">
    <property type="protein sequence ID" value="KAE9973620.1"/>
    <property type="molecule type" value="Genomic_DNA"/>
</dbReference>
<dbReference type="Proteomes" id="UP000433883">
    <property type="component" value="Unassembled WGS sequence"/>
</dbReference>
<evidence type="ECO:0000313" key="4">
    <source>
        <dbReference type="EMBL" id="KAE9973620.1"/>
    </source>
</evidence>
<dbReference type="EMBL" id="WNWQ01000314">
    <property type="protein sequence ID" value="KAE9970763.1"/>
    <property type="molecule type" value="Genomic_DNA"/>
</dbReference>
<evidence type="ECO:0000256" key="1">
    <source>
        <dbReference type="SAM" id="MobiDB-lite"/>
    </source>
</evidence>
<dbReference type="AlphaFoldDB" id="A0A8H3V5S9"/>
<name>A0A8H3V5S9_VENIN</name>
<dbReference type="OrthoDB" id="5104731at2759"/>
<dbReference type="Proteomes" id="UP000447873">
    <property type="component" value="Unassembled WGS sequence"/>
</dbReference>
<dbReference type="Proteomes" id="UP000490939">
    <property type="component" value="Unassembled WGS sequence"/>
</dbReference>
<evidence type="ECO:0000313" key="3">
    <source>
        <dbReference type="EMBL" id="KAE9970763.1"/>
    </source>
</evidence>
<dbReference type="InterPro" id="IPR011112">
    <property type="entry name" value="Rho-like_N"/>
</dbReference>